<evidence type="ECO:0000313" key="3">
    <source>
        <dbReference type="Proteomes" id="UP000185812"/>
    </source>
</evidence>
<organism evidence="2 3">
    <name type="scientific">Rhodothermus profundi</name>
    <dbReference type="NCBI Taxonomy" id="633813"/>
    <lineage>
        <taxon>Bacteria</taxon>
        <taxon>Pseudomonadati</taxon>
        <taxon>Rhodothermota</taxon>
        <taxon>Rhodothermia</taxon>
        <taxon>Rhodothermales</taxon>
        <taxon>Rhodothermaceae</taxon>
        <taxon>Rhodothermus</taxon>
    </lineage>
</organism>
<gene>
    <name evidence="2" type="ORF">SAMN04488087_1037</name>
</gene>
<feature type="chain" id="PRO_5009920765" description="Lipoprotein" evidence="1">
    <location>
        <begin position="26"/>
        <end position="202"/>
    </location>
</feature>
<sequence>MRARCLLRAACCLPAFLSGCLLLEADELFVVLSVPPSLPTAQLQLTLNGRPFPIEGARIGRVNVPFYRTFILRGLTCDPDTRARRYYVQLTLQVDPLSVRLSRQPLRPGYASVLLEEYDDIYRLTHFTLAADTTQSWVQFTQIDPVGGQYAGVFAAVLVRQAKPLPAFAPRSRLARFDTLRVRGRFEGQAMEGFPRYIPCTW</sequence>
<reference evidence="3" key="1">
    <citation type="submission" date="2016-11" db="EMBL/GenBank/DDBJ databases">
        <authorList>
            <person name="Varghese N."/>
            <person name="Submissions S."/>
        </authorList>
    </citation>
    <scope>NUCLEOTIDE SEQUENCE [LARGE SCALE GENOMIC DNA]</scope>
    <source>
        <strain evidence="3">DSM 22212</strain>
    </source>
</reference>
<dbReference type="PROSITE" id="PS51257">
    <property type="entry name" value="PROKAR_LIPOPROTEIN"/>
    <property type="match status" value="1"/>
</dbReference>
<evidence type="ECO:0008006" key="4">
    <source>
        <dbReference type="Google" id="ProtNLM"/>
    </source>
</evidence>
<accession>A0A1M6S1E8</accession>
<dbReference type="STRING" id="633813.SAMN04488087_1037"/>
<feature type="signal peptide" evidence="1">
    <location>
        <begin position="1"/>
        <end position="25"/>
    </location>
</feature>
<keyword evidence="1" id="KW-0732">Signal</keyword>
<proteinExistence type="predicted"/>
<evidence type="ECO:0000313" key="2">
    <source>
        <dbReference type="EMBL" id="SHK38505.1"/>
    </source>
</evidence>
<dbReference type="Proteomes" id="UP000185812">
    <property type="component" value="Unassembled WGS sequence"/>
</dbReference>
<name>A0A1M6S1E8_9BACT</name>
<keyword evidence="3" id="KW-1185">Reference proteome</keyword>
<evidence type="ECO:0000256" key="1">
    <source>
        <dbReference type="SAM" id="SignalP"/>
    </source>
</evidence>
<protein>
    <recommendedName>
        <fullName evidence="4">Lipoprotein</fullName>
    </recommendedName>
</protein>
<dbReference type="RefSeq" id="WP_072714886.1">
    <property type="nucleotide sequence ID" value="NZ_FRAU01000002.1"/>
</dbReference>
<dbReference type="AlphaFoldDB" id="A0A1M6S1E8"/>
<dbReference type="EMBL" id="FRAU01000002">
    <property type="protein sequence ID" value="SHK38505.1"/>
    <property type="molecule type" value="Genomic_DNA"/>
</dbReference>